<evidence type="ECO:0000256" key="5">
    <source>
        <dbReference type="ARBA" id="ARBA00022989"/>
    </source>
</evidence>
<feature type="transmembrane region" description="Helical" evidence="7">
    <location>
        <begin position="146"/>
        <end position="166"/>
    </location>
</feature>
<evidence type="ECO:0000256" key="6">
    <source>
        <dbReference type="ARBA" id="ARBA00023136"/>
    </source>
</evidence>
<dbReference type="InterPro" id="IPR001123">
    <property type="entry name" value="LeuE-type"/>
</dbReference>
<proteinExistence type="inferred from homology"/>
<keyword evidence="5 7" id="KW-1133">Transmembrane helix</keyword>
<evidence type="ECO:0000256" key="2">
    <source>
        <dbReference type="ARBA" id="ARBA00007928"/>
    </source>
</evidence>
<dbReference type="RefSeq" id="WP_305171688.1">
    <property type="nucleotide sequence ID" value="NZ_JAUUDS010000001.1"/>
</dbReference>
<feature type="transmembrane region" description="Helical" evidence="7">
    <location>
        <begin position="6"/>
        <end position="25"/>
    </location>
</feature>
<gene>
    <name evidence="8" type="ORF">Q5H91_02790</name>
</gene>
<name>A0ABT9EGN1_9SPHN</name>
<evidence type="ECO:0000256" key="4">
    <source>
        <dbReference type="ARBA" id="ARBA00022692"/>
    </source>
</evidence>
<dbReference type="Proteomes" id="UP001230685">
    <property type="component" value="Unassembled WGS sequence"/>
</dbReference>
<keyword evidence="6 7" id="KW-0472">Membrane</keyword>
<sequence length="207" mass="22159">MGWQSWWLFVGAVFLLSGTPGPNMLHVMRQSIAVGFVRATATMAGCLLAIVLVLSASAAGLSALLIAWPRLFDAIRYAGVAYLFYLGVKAWRSSGASPAALDPLSPAVGRWSLFRGGLLIGLTNPKLILFAAAFLPQFIDPVRPQVPQFAILVATFAVIESGWYAAYGLGGRQLARYLATPARQRLFDRLTGTLFIGFGTALLAARA</sequence>
<keyword evidence="9" id="KW-1185">Reference proteome</keyword>
<dbReference type="PANTHER" id="PTHR30086">
    <property type="entry name" value="ARGININE EXPORTER PROTEIN ARGO"/>
    <property type="match status" value="1"/>
</dbReference>
<feature type="transmembrane region" description="Helical" evidence="7">
    <location>
        <begin position="74"/>
        <end position="91"/>
    </location>
</feature>
<reference evidence="8 9" key="1">
    <citation type="submission" date="2023-07" db="EMBL/GenBank/DDBJ databases">
        <authorList>
            <person name="Kim M.K."/>
        </authorList>
    </citation>
    <scope>NUCLEOTIDE SEQUENCE [LARGE SCALE GENOMIC DNA]</scope>
    <source>
        <strain evidence="8 9">KR1UV-12</strain>
    </source>
</reference>
<protein>
    <submittedName>
        <fullName evidence="8">LysE family translocator</fullName>
    </submittedName>
</protein>
<dbReference type="PIRSF" id="PIRSF006324">
    <property type="entry name" value="LeuE"/>
    <property type="match status" value="1"/>
</dbReference>
<evidence type="ECO:0000313" key="9">
    <source>
        <dbReference type="Proteomes" id="UP001230685"/>
    </source>
</evidence>
<dbReference type="PANTHER" id="PTHR30086:SF14">
    <property type="entry name" value="HOMOSERINE_HOMOSERINE LACTONE EFFLUX PROTEIN"/>
    <property type="match status" value="1"/>
</dbReference>
<comment type="caution">
    <text evidence="8">The sequence shown here is derived from an EMBL/GenBank/DDBJ whole genome shotgun (WGS) entry which is preliminary data.</text>
</comment>
<comment type="similarity">
    <text evidence="2">Belongs to the Rht family.</text>
</comment>
<dbReference type="EMBL" id="JAUUDS010000001">
    <property type="protein sequence ID" value="MDP1026126.1"/>
    <property type="molecule type" value="Genomic_DNA"/>
</dbReference>
<feature type="transmembrane region" description="Helical" evidence="7">
    <location>
        <begin position="112"/>
        <end position="134"/>
    </location>
</feature>
<evidence type="ECO:0000313" key="8">
    <source>
        <dbReference type="EMBL" id="MDP1026126.1"/>
    </source>
</evidence>
<organism evidence="8 9">
    <name type="scientific">Sphingomonas aurea</name>
    <dbReference type="NCBI Taxonomy" id="3063994"/>
    <lineage>
        <taxon>Bacteria</taxon>
        <taxon>Pseudomonadati</taxon>
        <taxon>Pseudomonadota</taxon>
        <taxon>Alphaproteobacteria</taxon>
        <taxon>Sphingomonadales</taxon>
        <taxon>Sphingomonadaceae</taxon>
        <taxon>Sphingomonas</taxon>
    </lineage>
</organism>
<evidence type="ECO:0000256" key="7">
    <source>
        <dbReference type="SAM" id="Phobius"/>
    </source>
</evidence>
<keyword evidence="3" id="KW-1003">Cell membrane</keyword>
<comment type="subcellular location">
    <subcellularLocation>
        <location evidence="1">Cell membrane</location>
        <topology evidence="1">Multi-pass membrane protein</topology>
    </subcellularLocation>
</comment>
<evidence type="ECO:0000256" key="1">
    <source>
        <dbReference type="ARBA" id="ARBA00004651"/>
    </source>
</evidence>
<evidence type="ECO:0000256" key="3">
    <source>
        <dbReference type="ARBA" id="ARBA00022475"/>
    </source>
</evidence>
<dbReference type="Pfam" id="PF01810">
    <property type="entry name" value="LysE"/>
    <property type="match status" value="1"/>
</dbReference>
<accession>A0ABT9EGN1</accession>
<keyword evidence="4 7" id="KW-0812">Transmembrane</keyword>